<accession>A0A108UCX3</accession>
<gene>
    <name evidence="1" type="ORF">AZ78_4156</name>
</gene>
<organism evidence="1 2">
    <name type="scientific">Lysobacter capsici AZ78</name>
    <dbReference type="NCBI Taxonomy" id="1444315"/>
    <lineage>
        <taxon>Bacteria</taxon>
        <taxon>Pseudomonadati</taxon>
        <taxon>Pseudomonadota</taxon>
        <taxon>Gammaproteobacteria</taxon>
        <taxon>Lysobacterales</taxon>
        <taxon>Lysobacteraceae</taxon>
        <taxon>Lysobacter</taxon>
    </lineage>
</organism>
<dbReference type="EMBL" id="JAJA02000001">
    <property type="protein sequence ID" value="KWS06600.1"/>
    <property type="molecule type" value="Genomic_DNA"/>
</dbReference>
<dbReference type="Proteomes" id="UP000023435">
    <property type="component" value="Unassembled WGS sequence"/>
</dbReference>
<proteinExistence type="predicted"/>
<keyword evidence="2" id="KW-1185">Reference proteome</keyword>
<evidence type="ECO:0000313" key="2">
    <source>
        <dbReference type="Proteomes" id="UP000023435"/>
    </source>
</evidence>
<name>A0A108UCX3_9GAMM</name>
<protein>
    <submittedName>
        <fullName evidence="1">Uncharacterized protein</fullName>
    </submittedName>
</protein>
<sequence length="42" mass="4682">MVPQRPADGRSLFLRLAILRAGSRCAGGWIIASWRGFQPRRG</sequence>
<dbReference type="AlphaFoldDB" id="A0A108UCX3"/>
<reference evidence="1 2" key="1">
    <citation type="journal article" date="2014" name="Genome Announc.">
        <title>Draft Genome Sequence of Lysobacter capsici AZ78, a Bacterium Antagonistic to Plant-Pathogenic Oomycetes.</title>
        <authorList>
            <person name="Puopolo G."/>
            <person name="Sonego P."/>
            <person name="Engelen K."/>
            <person name="Pertot I."/>
        </authorList>
    </citation>
    <scope>NUCLEOTIDE SEQUENCE [LARGE SCALE GENOMIC DNA]</scope>
    <source>
        <strain evidence="1 2">AZ78</strain>
    </source>
</reference>
<comment type="caution">
    <text evidence="1">The sequence shown here is derived from an EMBL/GenBank/DDBJ whole genome shotgun (WGS) entry which is preliminary data.</text>
</comment>
<evidence type="ECO:0000313" key="1">
    <source>
        <dbReference type="EMBL" id="KWS06600.1"/>
    </source>
</evidence>